<evidence type="ECO:0000313" key="3">
    <source>
        <dbReference type="EMBL" id="RLU16189.1"/>
    </source>
</evidence>
<sequence>MASITDLSEDVIEIILNCNNNISIKDIVNLTATCNHFYQMLGNNNTFWRRMFYQRWPGLKEVCQKEMHREDLDFKELVQEREEYRKELRHNLRQINKQYYIHYHQTLKAYITAHRLRLRSVKQNEGPSWIHYMHVFLDEIFVDEEKLAPLLILFLHPNETTHDLTNYFLVDELTSFVPQCSQNGHNDDLTNIYYAKEFLPHLKHRHLENVWQGFINRPVEQLLLEKVAIFSAEWYQPEKRISYTHIEGELENIAQQVVEHLKSVNPNHPIFFASQEQLSFWKCHNIDENQWNNSDGRQILDSLCKIFFCETKLNFRAVTYWRPVFLKEYVLLNCVLEKKVGYTALLAIIFQSVARRLGIRCDLLSFLILSSARTEKDENYWLLKWKPKWNLTNPDEQYFYIDVLHDGVILNNNNWSRICEVAECTISSDRYCRVNIIELILDLSYYYAKAVSSDTAVIYGYYDDGFEHIKKRMYWCLRLLNLIKQEDRYLTILKSYIRGQEYICNFIQAAEEVESDDEIRKESMKLIQDIAASMMSVVGEKEKYALKPKKRKAGMKFAVGMIVKVTDSFLGRIIVGPIIGWEEISLSMIERWWWRAESLYYIILCEDETYLVPEGDLEKVVSPEPLKTDIVGIYFSKFKDTYYMPNKILANEYPEDVLYLANNEANKL</sequence>
<protein>
    <recommendedName>
        <fullName evidence="2">Protein SirB1 N-terminal domain-containing protein</fullName>
    </recommendedName>
</protein>
<evidence type="ECO:0000256" key="1">
    <source>
        <dbReference type="SAM" id="Coils"/>
    </source>
</evidence>
<reference evidence="3" key="2">
    <citation type="submission" date="2018-07" db="EMBL/GenBank/DDBJ databases">
        <authorList>
            <person name="Mckenzie S.K."/>
            <person name="Kronauer D.J.C."/>
        </authorList>
    </citation>
    <scope>NUCLEOTIDE SEQUENCE</scope>
    <source>
        <strain evidence="3">Clonal line C1</strain>
    </source>
</reference>
<organism evidence="3">
    <name type="scientific">Ooceraea biroi</name>
    <name type="common">Clonal raider ant</name>
    <name type="synonym">Cerapachys biroi</name>
    <dbReference type="NCBI Taxonomy" id="2015173"/>
    <lineage>
        <taxon>Eukaryota</taxon>
        <taxon>Metazoa</taxon>
        <taxon>Ecdysozoa</taxon>
        <taxon>Arthropoda</taxon>
        <taxon>Hexapoda</taxon>
        <taxon>Insecta</taxon>
        <taxon>Pterygota</taxon>
        <taxon>Neoptera</taxon>
        <taxon>Endopterygota</taxon>
        <taxon>Hymenoptera</taxon>
        <taxon>Apocrita</taxon>
        <taxon>Aculeata</taxon>
        <taxon>Formicoidea</taxon>
        <taxon>Formicidae</taxon>
        <taxon>Dorylinae</taxon>
        <taxon>Ooceraea</taxon>
    </lineage>
</organism>
<dbReference type="PANTHER" id="PTHR31350:SF21">
    <property type="entry name" value="F-BOX ONLY PROTEIN 21"/>
    <property type="match status" value="1"/>
</dbReference>
<reference evidence="3" key="1">
    <citation type="journal article" date="2018" name="Genome Res.">
        <title>The genomic architecture and molecular evolution of ant odorant receptors.</title>
        <authorList>
            <person name="McKenzie S.K."/>
            <person name="Kronauer D.J.C."/>
        </authorList>
    </citation>
    <scope>NUCLEOTIDE SEQUENCE [LARGE SCALE GENOMIC DNA]</scope>
    <source>
        <strain evidence="3">Clonal line C1</strain>
    </source>
</reference>
<feature type="coiled-coil region" evidence="1">
    <location>
        <begin position="67"/>
        <end position="98"/>
    </location>
</feature>
<comment type="caution">
    <text evidence="3">The sequence shown here is derived from an EMBL/GenBank/DDBJ whole genome shotgun (WGS) entry which is preliminary data.</text>
</comment>
<accession>A0A3L8D7C2</accession>
<dbReference type="InterPro" id="IPR032698">
    <property type="entry name" value="SirB1_N"/>
</dbReference>
<dbReference type="PANTHER" id="PTHR31350">
    <property type="entry name" value="SI:DKEY-261L7.2"/>
    <property type="match status" value="1"/>
</dbReference>
<dbReference type="AlphaFoldDB" id="A0A3L8D7C2"/>
<dbReference type="EMBL" id="QOIP01000012">
    <property type="protein sequence ID" value="RLU16189.1"/>
    <property type="molecule type" value="Genomic_DNA"/>
</dbReference>
<feature type="domain" description="Protein SirB1 N-terminal" evidence="2">
    <location>
        <begin position="246"/>
        <end position="420"/>
    </location>
</feature>
<keyword evidence="1" id="KW-0175">Coiled coil</keyword>
<dbReference type="SUPFAM" id="SSF81383">
    <property type="entry name" value="F-box domain"/>
    <property type="match status" value="1"/>
</dbReference>
<gene>
    <name evidence="3" type="ORF">DMN91_011949</name>
</gene>
<dbReference type="Pfam" id="PF13369">
    <property type="entry name" value="Transglut_core2"/>
    <property type="match status" value="1"/>
</dbReference>
<dbReference type="OrthoDB" id="7544578at2759"/>
<evidence type="ECO:0000259" key="2">
    <source>
        <dbReference type="Pfam" id="PF13369"/>
    </source>
</evidence>
<name>A0A3L8D7C2_OOCBI</name>
<proteinExistence type="predicted"/>
<dbReference type="Proteomes" id="UP000279307">
    <property type="component" value="Chromosome 12"/>
</dbReference>
<dbReference type="InterPro" id="IPR036047">
    <property type="entry name" value="F-box-like_dom_sf"/>
</dbReference>